<dbReference type="GO" id="GO:0005096">
    <property type="term" value="F:GTPase activator activity"/>
    <property type="evidence" value="ECO:0007669"/>
    <property type="project" value="UniProtKB-KW"/>
</dbReference>
<comment type="caution">
    <text evidence="5">The sequence shown here is derived from an EMBL/GenBank/DDBJ whole genome shotgun (WGS) entry which is preliminary data.</text>
</comment>
<dbReference type="SUPFAM" id="SSF111347">
    <property type="entry name" value="Rap/Ran-GAP"/>
    <property type="match status" value="1"/>
</dbReference>
<dbReference type="InterPro" id="IPR000331">
    <property type="entry name" value="Rap/Ran_GAP_dom"/>
</dbReference>
<feature type="coiled-coil region" evidence="2">
    <location>
        <begin position="608"/>
        <end position="649"/>
    </location>
</feature>
<evidence type="ECO:0000256" key="2">
    <source>
        <dbReference type="SAM" id="Coils"/>
    </source>
</evidence>
<sequence length="673" mass="76217">MDSNQLFCETHYLQSKAKGGGGGRGKEEQTPDFIEMMFKIQGNRFDDQRFDMSNFVKTPPEETVVVEKKKKEIGAVLELLRRPGPYPMVFRPLNGGYWIESQDFTGEVEDNSIHTDVQIQTDKSAHYYREHFLGKEHFNCYTHDDNLGPIVMSFREESTSDEEQVRAILRTKFCTRHAVFPITAVGDGLNPVKIAKLMNDEITVDRFNPVLTTKGSRMIVQFDEHRLTNQFKFGIIYQTFGQTKEEELFGNVSHSNALEEFLNVLGEKVQLKNFKGYRGGLDILHGQTGSESIFTEFQNKEIMFHVSTLLPHTEGDPQQLQRKRHIGNDIVAIIFQEENTPFVPNMIASHFLHTFIVVQPIDPNTDHTKYKVEVTARDDVPFFGPKLPQPTIFAKGPEFQKFLLTKLLNAEMASYKAEQFSKLEIRTRAALLDCLYQDLHKKSSEVYGFSPLPVSKDTPRLIDSVKRALGGKGRSQSIDSAVQGNVGRKSNGTQLPTVGEDEKNKVSPSSPKKSIPLSAGSLDRKQRDKGFNHQHVSPSGSECSFNSLEDFTANPIANQEDSDTGMESMSSAGTPNAQLKNSMSNCFSEDGCICDTEIQYDLSPVKSYEQMKSEIQRLKTDRAELQRQNMAFQREIKDLNENKGKLQSELYNVMKDIRQMKRSAIEISPEAQV</sequence>
<dbReference type="Proteomes" id="UP001634394">
    <property type="component" value="Unassembled WGS sequence"/>
</dbReference>
<evidence type="ECO:0000256" key="3">
    <source>
        <dbReference type="SAM" id="MobiDB-lite"/>
    </source>
</evidence>
<dbReference type="PROSITE" id="PS50877">
    <property type="entry name" value="GOLOCO"/>
    <property type="match status" value="1"/>
</dbReference>
<dbReference type="PROSITE" id="PS50085">
    <property type="entry name" value="RAPGAP"/>
    <property type="match status" value="1"/>
</dbReference>
<dbReference type="AlphaFoldDB" id="A0ABD3VLC6"/>
<evidence type="ECO:0000256" key="1">
    <source>
        <dbReference type="ARBA" id="ARBA00022468"/>
    </source>
</evidence>
<keyword evidence="1" id="KW-0343">GTPase activation</keyword>
<proteinExistence type="predicted"/>
<accession>A0ABD3VLC6</accession>
<feature type="compositionally biased region" description="Polar residues" evidence="3">
    <location>
        <begin position="474"/>
        <end position="496"/>
    </location>
</feature>
<gene>
    <name evidence="5" type="ORF">ACJMK2_008350</name>
</gene>
<name>A0ABD3VLC6_SINWO</name>
<evidence type="ECO:0000313" key="5">
    <source>
        <dbReference type="EMBL" id="KAL3862379.1"/>
    </source>
</evidence>
<feature type="compositionally biased region" description="Polar residues" evidence="3">
    <location>
        <begin position="534"/>
        <end position="547"/>
    </location>
</feature>
<feature type="compositionally biased region" description="Low complexity" evidence="3">
    <location>
        <begin position="506"/>
        <end position="518"/>
    </location>
</feature>
<feature type="domain" description="Rap-GAP" evidence="4">
    <location>
        <begin position="219"/>
        <end position="435"/>
    </location>
</feature>
<feature type="region of interest" description="Disordered" evidence="3">
    <location>
        <begin position="556"/>
        <end position="575"/>
    </location>
</feature>
<dbReference type="InterPro" id="IPR035974">
    <property type="entry name" value="Rap/Ran-GAP_sf"/>
</dbReference>
<keyword evidence="6" id="KW-1185">Reference proteome</keyword>
<dbReference type="InterPro" id="IPR050989">
    <property type="entry name" value="Rap1_Ran_GAP"/>
</dbReference>
<dbReference type="EMBL" id="JBJQND010000011">
    <property type="protein sequence ID" value="KAL3862379.1"/>
    <property type="molecule type" value="Genomic_DNA"/>
</dbReference>
<dbReference type="FunFam" id="3.40.50.11210:FF:000001">
    <property type="entry name" value="Ral GTPase-activating protein subunit alpha-1 isoform 1"/>
    <property type="match status" value="1"/>
</dbReference>
<feature type="compositionally biased region" description="Basic and acidic residues" evidence="3">
    <location>
        <begin position="522"/>
        <end position="531"/>
    </location>
</feature>
<reference evidence="5 6" key="1">
    <citation type="submission" date="2024-11" db="EMBL/GenBank/DDBJ databases">
        <title>Chromosome-level genome assembly of the freshwater bivalve Anodonta woodiana.</title>
        <authorList>
            <person name="Chen X."/>
        </authorList>
    </citation>
    <scope>NUCLEOTIDE SEQUENCE [LARGE SCALE GENOMIC DNA]</scope>
    <source>
        <strain evidence="5">MN2024</strain>
        <tissue evidence="5">Gills</tissue>
    </source>
</reference>
<dbReference type="PANTHER" id="PTHR15711:SF32">
    <property type="entry name" value="RAP GTPASE ACTIVATING PROTEIN 1, ISOFORM H"/>
    <property type="match status" value="1"/>
</dbReference>
<dbReference type="Pfam" id="PF02145">
    <property type="entry name" value="Rap_GAP"/>
    <property type="match status" value="1"/>
</dbReference>
<organism evidence="5 6">
    <name type="scientific">Sinanodonta woodiana</name>
    <name type="common">Chinese pond mussel</name>
    <name type="synonym">Anodonta woodiana</name>
    <dbReference type="NCBI Taxonomy" id="1069815"/>
    <lineage>
        <taxon>Eukaryota</taxon>
        <taxon>Metazoa</taxon>
        <taxon>Spiralia</taxon>
        <taxon>Lophotrochozoa</taxon>
        <taxon>Mollusca</taxon>
        <taxon>Bivalvia</taxon>
        <taxon>Autobranchia</taxon>
        <taxon>Heteroconchia</taxon>
        <taxon>Palaeoheterodonta</taxon>
        <taxon>Unionida</taxon>
        <taxon>Unionoidea</taxon>
        <taxon>Unionidae</taxon>
        <taxon>Unioninae</taxon>
        <taxon>Sinanodonta</taxon>
    </lineage>
</organism>
<dbReference type="Gene3D" id="6.10.140.210">
    <property type="match status" value="1"/>
</dbReference>
<dbReference type="Gene3D" id="3.40.50.11210">
    <property type="entry name" value="Rap/Ran-GAP"/>
    <property type="match status" value="1"/>
</dbReference>
<evidence type="ECO:0000313" key="6">
    <source>
        <dbReference type="Proteomes" id="UP001634394"/>
    </source>
</evidence>
<dbReference type="Pfam" id="PF21022">
    <property type="entry name" value="Rap-GAP_dimer"/>
    <property type="match status" value="1"/>
</dbReference>
<dbReference type="PANTHER" id="PTHR15711">
    <property type="entry name" value="RAP GTPASE-ACTIVATING PROTEIN"/>
    <property type="match status" value="1"/>
</dbReference>
<protein>
    <recommendedName>
        <fullName evidence="4">Rap-GAP domain-containing protein</fullName>
    </recommendedName>
</protein>
<dbReference type="InterPro" id="IPR003109">
    <property type="entry name" value="GoLoco_motif"/>
</dbReference>
<keyword evidence="2" id="KW-0175">Coiled coil</keyword>
<evidence type="ECO:0000259" key="4">
    <source>
        <dbReference type="PROSITE" id="PS50085"/>
    </source>
</evidence>
<feature type="region of interest" description="Disordered" evidence="3">
    <location>
        <begin position="467"/>
        <end position="547"/>
    </location>
</feature>